<proteinExistence type="predicted"/>
<gene>
    <name evidence="1" type="ORF">F5544_14580</name>
</gene>
<sequence length="59" mass="6556">MLIGELAERIGTRTCGITNSTAWCERAARQVDATMDQLAALREQLLARLRAAPPKCEFH</sequence>
<name>A0A6G9YC49_9NOCA</name>
<organism evidence="1 2">
    <name type="scientific">Nocardia arthritidis</name>
    <dbReference type="NCBI Taxonomy" id="228602"/>
    <lineage>
        <taxon>Bacteria</taxon>
        <taxon>Bacillati</taxon>
        <taxon>Actinomycetota</taxon>
        <taxon>Actinomycetes</taxon>
        <taxon>Mycobacteriales</taxon>
        <taxon>Nocardiaceae</taxon>
        <taxon>Nocardia</taxon>
    </lineage>
</organism>
<dbReference type="EMBL" id="CP046172">
    <property type="protein sequence ID" value="QIS10801.1"/>
    <property type="molecule type" value="Genomic_DNA"/>
</dbReference>
<reference evidence="1 2" key="1">
    <citation type="journal article" date="2019" name="ACS Chem. Biol.">
        <title>Identification and Mobilization of a Cryptic Antibiotic Biosynthesis Gene Locus from a Human-Pathogenic Nocardia Isolate.</title>
        <authorList>
            <person name="Herisse M."/>
            <person name="Ishida K."/>
            <person name="Porter J.L."/>
            <person name="Howden B."/>
            <person name="Hertweck C."/>
            <person name="Stinear T.P."/>
            <person name="Pidot S.J."/>
        </authorList>
    </citation>
    <scope>NUCLEOTIDE SEQUENCE [LARGE SCALE GENOMIC DNA]</scope>
    <source>
        <strain evidence="1 2">AUSMDU00012717</strain>
    </source>
</reference>
<dbReference type="KEGG" id="nah:F5544_14580"/>
<protein>
    <submittedName>
        <fullName evidence="1">Uncharacterized protein</fullName>
    </submittedName>
</protein>
<accession>A0A6G9YC49</accession>
<dbReference type="AlphaFoldDB" id="A0A6G9YC49"/>
<evidence type="ECO:0000313" key="2">
    <source>
        <dbReference type="Proteomes" id="UP000503540"/>
    </source>
</evidence>
<evidence type="ECO:0000313" key="1">
    <source>
        <dbReference type="EMBL" id="QIS10801.1"/>
    </source>
</evidence>
<keyword evidence="2" id="KW-1185">Reference proteome</keyword>
<dbReference type="Proteomes" id="UP000503540">
    <property type="component" value="Chromosome"/>
</dbReference>
<dbReference type="RefSeq" id="WP_167473720.1">
    <property type="nucleotide sequence ID" value="NZ_CP046172.1"/>
</dbReference>